<name>A0A553PSR5_TIGCA</name>
<accession>A0A553PSR5</accession>
<dbReference type="SUPFAM" id="SSF51445">
    <property type="entry name" value="(Trans)glycosidases"/>
    <property type="match status" value="1"/>
</dbReference>
<dbReference type="EMBL" id="VCGU01000001">
    <property type="protein sequence ID" value="TRY80727.1"/>
    <property type="molecule type" value="Genomic_DNA"/>
</dbReference>
<comment type="caution">
    <text evidence="4">The sequence shown here is derived from an EMBL/GenBank/DDBJ whole genome shotgun (WGS) entry which is preliminary data.</text>
</comment>
<feature type="chain" id="PRO_5021736085" description="Glycosyl hydrolase-like 10 domain-containing protein" evidence="2">
    <location>
        <begin position="18"/>
        <end position="392"/>
    </location>
</feature>
<evidence type="ECO:0000313" key="4">
    <source>
        <dbReference type="EMBL" id="TRY80727.1"/>
    </source>
</evidence>
<feature type="signal peptide" evidence="2">
    <location>
        <begin position="1"/>
        <end position="17"/>
    </location>
</feature>
<dbReference type="AlphaFoldDB" id="A0A553PSR5"/>
<keyword evidence="5" id="KW-1185">Reference proteome</keyword>
<gene>
    <name evidence="4" type="ORF">TCAL_06306</name>
</gene>
<proteinExistence type="predicted"/>
<feature type="domain" description="Glycosyl hydrolase-like 10" evidence="3">
    <location>
        <begin position="98"/>
        <end position="321"/>
    </location>
</feature>
<organism evidence="4 5">
    <name type="scientific">Tigriopus californicus</name>
    <name type="common">Marine copepod</name>
    <dbReference type="NCBI Taxonomy" id="6832"/>
    <lineage>
        <taxon>Eukaryota</taxon>
        <taxon>Metazoa</taxon>
        <taxon>Ecdysozoa</taxon>
        <taxon>Arthropoda</taxon>
        <taxon>Crustacea</taxon>
        <taxon>Multicrustacea</taxon>
        <taxon>Hexanauplia</taxon>
        <taxon>Copepoda</taxon>
        <taxon>Harpacticoida</taxon>
        <taxon>Harpacticidae</taxon>
        <taxon>Tigriopus</taxon>
    </lineage>
</organism>
<evidence type="ECO:0000256" key="2">
    <source>
        <dbReference type="SAM" id="SignalP"/>
    </source>
</evidence>
<dbReference type="Pfam" id="PF02638">
    <property type="entry name" value="GHL10"/>
    <property type="match status" value="1"/>
</dbReference>
<dbReference type="InterPro" id="IPR017853">
    <property type="entry name" value="GH"/>
</dbReference>
<protein>
    <recommendedName>
        <fullName evidence="3">Glycosyl hydrolase-like 10 domain-containing protein</fullName>
    </recommendedName>
</protein>
<evidence type="ECO:0000259" key="3">
    <source>
        <dbReference type="Pfam" id="PF02638"/>
    </source>
</evidence>
<dbReference type="InterPro" id="IPR003790">
    <property type="entry name" value="GHL10"/>
</dbReference>
<dbReference type="PANTHER" id="PTHR43405:SF1">
    <property type="entry name" value="GLYCOSYL HYDROLASE DIGH"/>
    <property type="match status" value="1"/>
</dbReference>
<dbReference type="Proteomes" id="UP000318571">
    <property type="component" value="Chromosome 12"/>
</dbReference>
<reference evidence="4 5" key="1">
    <citation type="journal article" date="2018" name="Nat. Ecol. Evol.">
        <title>Genomic signatures of mitonuclear coevolution across populations of Tigriopus californicus.</title>
        <authorList>
            <person name="Barreto F.S."/>
            <person name="Watson E.T."/>
            <person name="Lima T.G."/>
            <person name="Willett C.S."/>
            <person name="Edmands S."/>
            <person name="Li W."/>
            <person name="Burton R.S."/>
        </authorList>
    </citation>
    <scope>NUCLEOTIDE SEQUENCE [LARGE SCALE GENOMIC DNA]</scope>
    <source>
        <strain evidence="4 5">San Diego</strain>
    </source>
</reference>
<dbReference type="PANTHER" id="PTHR43405">
    <property type="entry name" value="GLYCOSYL HYDROLASE DIGH"/>
    <property type="match status" value="1"/>
</dbReference>
<keyword evidence="1 2" id="KW-0732">Signal</keyword>
<evidence type="ECO:0000256" key="1">
    <source>
        <dbReference type="ARBA" id="ARBA00022729"/>
    </source>
</evidence>
<dbReference type="InterPro" id="IPR052177">
    <property type="entry name" value="Divisome_Glycosyl_Hydrolase"/>
</dbReference>
<dbReference type="OMA" id="DDHWAVP"/>
<sequence length="392" mass="42863">MGKQVFFLFAILAFVAANDTGCKNNYNLGSYGKCVPLGCCEANAQDSDESLCEGGGSTETCCFRDNVCGANNCLNVVGTWVSRYNYHGSYGEIDQGFSKLAAKGVNRVYFNIWADGNLYAQSNTASSNGVIMQDDRLDMAVSIAKSYGMEVYAWFEYGTQASYGQLNGFSSSAAQKGWLLCGDAGCSDYFAGGNYAYLNLINPEVVSFLAGISADLAKNYPQLDGIQFDDHFALPNEFYQVGGLSQSQKFGYTRDAMVAIRDAVKGARGSAQVSYAPSTLDFSINNHNVDWSQYLIDGVVQELAPQYYFTSYSSFKSTLDKDLSRVPRHQNGLVAGCLEAVLILQSAMWIKCCPTPLRRTFGAFLFGSLMMSSVTRVMTHPRSHLANKMTEQ</sequence>
<evidence type="ECO:0000313" key="5">
    <source>
        <dbReference type="Proteomes" id="UP000318571"/>
    </source>
</evidence>
<dbReference type="Gene3D" id="3.20.20.80">
    <property type="entry name" value="Glycosidases"/>
    <property type="match status" value="1"/>
</dbReference>